<evidence type="ECO:0000256" key="3">
    <source>
        <dbReference type="ARBA" id="ARBA00011048"/>
    </source>
</evidence>
<dbReference type="InterPro" id="IPR051793">
    <property type="entry name" value="NADH:flavin_oxidoreductase"/>
</dbReference>
<dbReference type="InterPro" id="IPR036188">
    <property type="entry name" value="FAD/NAD-bd_sf"/>
</dbReference>
<dbReference type="Gene3D" id="3.50.50.60">
    <property type="entry name" value="FAD/NAD(P)-binding domain"/>
    <property type="match status" value="1"/>
</dbReference>
<dbReference type="Pfam" id="PF07992">
    <property type="entry name" value="Pyr_redox_2"/>
    <property type="match status" value="1"/>
</dbReference>
<dbReference type="GO" id="GO:0051536">
    <property type="term" value="F:iron-sulfur cluster binding"/>
    <property type="evidence" value="ECO:0007669"/>
    <property type="project" value="UniProtKB-KW"/>
</dbReference>
<dbReference type="InterPro" id="IPR001155">
    <property type="entry name" value="OxRdtase_FMN_N"/>
</dbReference>
<dbReference type="PANTHER" id="PTHR42917">
    <property type="entry name" value="2,4-DIENOYL-COA REDUCTASE"/>
    <property type="match status" value="1"/>
</dbReference>
<reference evidence="12 13" key="1">
    <citation type="journal article" date="2014" name="Int. J. Syst. Evol. Microbiol.">
        <title>Complete genome sequence of Corynebacterium casei LMG S-19264T (=DSM 44701T), isolated from a smear-ripened cheese.</title>
        <authorList>
            <consortium name="US DOE Joint Genome Institute (JGI-PGF)"/>
            <person name="Walter F."/>
            <person name="Albersmeier A."/>
            <person name="Kalinowski J."/>
            <person name="Ruckert C."/>
        </authorList>
    </citation>
    <scope>NUCLEOTIDE SEQUENCE [LARGE SCALE GENOMIC DNA]</scope>
    <source>
        <strain evidence="12 13">IBRC-M 10912</strain>
    </source>
</reference>
<keyword evidence="4" id="KW-0285">Flavoprotein</keyword>
<dbReference type="SUPFAM" id="SSF51395">
    <property type="entry name" value="FMN-linked oxidoreductases"/>
    <property type="match status" value="1"/>
</dbReference>
<protein>
    <submittedName>
        <fullName evidence="12">FAD-dependent oxidoreductase</fullName>
    </submittedName>
</protein>
<evidence type="ECO:0000256" key="5">
    <source>
        <dbReference type="ARBA" id="ARBA00022643"/>
    </source>
</evidence>
<keyword evidence="7" id="KW-0560">Oxidoreductase</keyword>
<dbReference type="EMBL" id="JBHSDJ010000127">
    <property type="protein sequence ID" value="MFC4248773.1"/>
    <property type="molecule type" value="Genomic_DNA"/>
</dbReference>
<feature type="domain" description="NADH:flavin oxidoreductase/NADH oxidase N-terminal" evidence="10">
    <location>
        <begin position="6"/>
        <end position="336"/>
    </location>
</feature>
<dbReference type="PANTHER" id="PTHR42917:SF2">
    <property type="entry name" value="2,4-DIENOYL-COA REDUCTASE [(2E)-ENOYL-COA-PRODUCING]"/>
    <property type="match status" value="1"/>
</dbReference>
<dbReference type="Gene3D" id="3.40.50.720">
    <property type="entry name" value="NAD(P)-binding Rossmann-like Domain"/>
    <property type="match status" value="1"/>
</dbReference>
<comment type="similarity">
    <text evidence="3">In the N-terminal section; belongs to the NADH:flavin oxidoreductase/NADH oxidase family.</text>
</comment>
<evidence type="ECO:0000313" key="12">
    <source>
        <dbReference type="EMBL" id="MFC4248773.1"/>
    </source>
</evidence>
<accession>A0ABD5P3N7</accession>
<dbReference type="PRINTS" id="PR00411">
    <property type="entry name" value="PNDRDTASEI"/>
</dbReference>
<dbReference type="GO" id="GO:0046872">
    <property type="term" value="F:metal ion binding"/>
    <property type="evidence" value="ECO:0007669"/>
    <property type="project" value="UniProtKB-KW"/>
</dbReference>
<comment type="cofactor">
    <cofactor evidence="1">
        <name>FMN</name>
        <dbReference type="ChEBI" id="CHEBI:58210"/>
    </cofactor>
</comment>
<name>A0ABD5P3N7_9EURY</name>
<dbReference type="GO" id="GO:0016491">
    <property type="term" value="F:oxidoreductase activity"/>
    <property type="evidence" value="ECO:0007669"/>
    <property type="project" value="UniProtKB-KW"/>
</dbReference>
<dbReference type="GeneID" id="71856017"/>
<comment type="caution">
    <text evidence="12">The sequence shown here is derived from an EMBL/GenBank/DDBJ whole genome shotgun (WGS) entry which is preliminary data.</text>
</comment>
<feature type="domain" description="FAD/NAD(P)-binding" evidence="11">
    <location>
        <begin position="386"/>
        <end position="603"/>
    </location>
</feature>
<evidence type="ECO:0000256" key="6">
    <source>
        <dbReference type="ARBA" id="ARBA00022723"/>
    </source>
</evidence>
<organism evidence="12 13">
    <name type="scientific">Natribaculum luteum</name>
    <dbReference type="NCBI Taxonomy" id="1586232"/>
    <lineage>
        <taxon>Archaea</taxon>
        <taxon>Methanobacteriati</taxon>
        <taxon>Methanobacteriota</taxon>
        <taxon>Stenosarchaea group</taxon>
        <taxon>Halobacteria</taxon>
        <taxon>Halobacteriales</taxon>
        <taxon>Natrialbaceae</taxon>
        <taxon>Natribaculum</taxon>
    </lineage>
</organism>
<keyword evidence="8" id="KW-0408">Iron</keyword>
<proteinExistence type="inferred from homology"/>
<dbReference type="Gene3D" id="3.20.20.70">
    <property type="entry name" value="Aldolase class I"/>
    <property type="match status" value="1"/>
</dbReference>
<keyword evidence="5" id="KW-0288">FMN</keyword>
<evidence type="ECO:0000256" key="4">
    <source>
        <dbReference type="ARBA" id="ARBA00022630"/>
    </source>
</evidence>
<dbReference type="PRINTS" id="PR00368">
    <property type="entry name" value="FADPNR"/>
</dbReference>
<dbReference type="Proteomes" id="UP001595821">
    <property type="component" value="Unassembled WGS sequence"/>
</dbReference>
<evidence type="ECO:0000256" key="9">
    <source>
        <dbReference type="ARBA" id="ARBA00023014"/>
    </source>
</evidence>
<dbReference type="SUPFAM" id="SSF51905">
    <property type="entry name" value="FAD/NAD(P)-binding domain"/>
    <property type="match status" value="1"/>
</dbReference>
<evidence type="ECO:0000313" key="13">
    <source>
        <dbReference type="Proteomes" id="UP001595821"/>
    </source>
</evidence>
<evidence type="ECO:0000259" key="10">
    <source>
        <dbReference type="Pfam" id="PF00724"/>
    </source>
</evidence>
<evidence type="ECO:0000256" key="2">
    <source>
        <dbReference type="ARBA" id="ARBA00001966"/>
    </source>
</evidence>
<dbReference type="Pfam" id="PF00724">
    <property type="entry name" value="Oxidored_FMN"/>
    <property type="match status" value="1"/>
</dbReference>
<keyword evidence="6" id="KW-0479">Metal-binding</keyword>
<evidence type="ECO:0000259" key="11">
    <source>
        <dbReference type="Pfam" id="PF07992"/>
    </source>
</evidence>
<dbReference type="SUPFAM" id="SSF51971">
    <property type="entry name" value="Nucleotide-binding domain"/>
    <property type="match status" value="1"/>
</dbReference>
<dbReference type="InterPro" id="IPR013785">
    <property type="entry name" value="Aldolase_TIM"/>
</dbReference>
<evidence type="ECO:0000256" key="7">
    <source>
        <dbReference type="ARBA" id="ARBA00023002"/>
    </source>
</evidence>
<evidence type="ECO:0000256" key="8">
    <source>
        <dbReference type="ARBA" id="ARBA00023004"/>
    </source>
</evidence>
<sequence length="649" mass="70949">MAHDTLFEPTQVGPIRLPNRIMSSGHQTTLVHDHLPTEEFNAYHLERARGGVGLVVLEAHAVHESGLLTDHTIDASNDAIVDLYEPFAEAMHDADTRVVAQLFHGGRERYAGEYAPPALSSSAEPTDRLHVVPRPMESEEVYEMIDSFADAAARIERAGLDGVEVVGSHTYLPAQFWSPNVNDRNDEFGGSLANRCRFTTEVINRIRDRTGDDFGVGLRFSAEERSEQGLSFEETLPIVKQIDDETSLDYWSIVVGSSSTQEGCSYIVPPATESETVTRSPAAVIDEMVDGQVIVTSRINTPEKATRMLEETGADVVGMTRALIADPSLPRKTKSGEWDDVTPCVACNQGCIGRYQEGLPIRCTINPVTGRETEYSDPDLADTPKSVLVVGGGPAGLVAATTAGKRGHDVTLLEATDELGGQVTAYADLEHRGRYEDWLDTLVSRLSEYDVTVECETHFTPNDVTVYDPDELILATGAKGRTPDVKIADGASTYTDVEILEKDDPFSEFVLISDWEGNEAALDVAKQAVATGSDVEIVTSAYTAGESVQQYIQNTLLGDLYAEDVTLTPHHRVDAVEAEAVVLQNVFNDEQERRTGVDTVVFAHAGEADYEQYRALATRDVPVHRVGDCWAPRSLDEAVWEAFETATEL</sequence>
<dbReference type="AlphaFoldDB" id="A0ABD5P3N7"/>
<keyword evidence="9" id="KW-0411">Iron-sulfur</keyword>
<comment type="cofactor">
    <cofactor evidence="2">
        <name>[4Fe-4S] cluster</name>
        <dbReference type="ChEBI" id="CHEBI:49883"/>
    </cofactor>
</comment>
<dbReference type="InterPro" id="IPR023753">
    <property type="entry name" value="FAD/NAD-binding_dom"/>
</dbReference>
<dbReference type="RefSeq" id="WP_265781608.1">
    <property type="nucleotide sequence ID" value="NZ_CP095398.1"/>
</dbReference>
<gene>
    <name evidence="12" type="ORF">ACFOZ7_17895</name>
</gene>
<evidence type="ECO:0000256" key="1">
    <source>
        <dbReference type="ARBA" id="ARBA00001917"/>
    </source>
</evidence>